<dbReference type="EMBL" id="JANJYI010000003">
    <property type="protein sequence ID" value="KAK2656034.1"/>
    <property type="molecule type" value="Genomic_DNA"/>
</dbReference>
<accession>A0AAE0CM16</accession>
<name>A0AAE0CM16_9ROSI</name>
<organism evidence="1 2">
    <name type="scientific">Dipteronia dyeriana</name>
    <dbReference type="NCBI Taxonomy" id="168575"/>
    <lineage>
        <taxon>Eukaryota</taxon>
        <taxon>Viridiplantae</taxon>
        <taxon>Streptophyta</taxon>
        <taxon>Embryophyta</taxon>
        <taxon>Tracheophyta</taxon>
        <taxon>Spermatophyta</taxon>
        <taxon>Magnoliopsida</taxon>
        <taxon>eudicotyledons</taxon>
        <taxon>Gunneridae</taxon>
        <taxon>Pentapetalae</taxon>
        <taxon>rosids</taxon>
        <taxon>malvids</taxon>
        <taxon>Sapindales</taxon>
        <taxon>Sapindaceae</taxon>
        <taxon>Hippocastanoideae</taxon>
        <taxon>Acereae</taxon>
        <taxon>Dipteronia</taxon>
    </lineage>
</organism>
<gene>
    <name evidence="1" type="ORF">Ddye_009086</name>
</gene>
<protein>
    <submittedName>
        <fullName evidence="1">Uncharacterized protein</fullName>
    </submittedName>
</protein>
<feature type="non-terminal residue" evidence="1">
    <location>
        <position position="1"/>
    </location>
</feature>
<comment type="caution">
    <text evidence="1">The sequence shown here is derived from an EMBL/GenBank/DDBJ whole genome shotgun (WGS) entry which is preliminary data.</text>
</comment>
<sequence length="91" mass="10075">ILVGPSNAVSTESLLDDSVELAIDQSTDFLGKEFVSIVPVESFYQQYAYINGLASARTSRYVPKKGIENGSTLTERSRYVNQEGKRGKVVW</sequence>
<keyword evidence="2" id="KW-1185">Reference proteome</keyword>
<evidence type="ECO:0000313" key="2">
    <source>
        <dbReference type="Proteomes" id="UP001280121"/>
    </source>
</evidence>
<dbReference type="AlphaFoldDB" id="A0AAE0CM16"/>
<dbReference type="Proteomes" id="UP001280121">
    <property type="component" value="Unassembled WGS sequence"/>
</dbReference>
<evidence type="ECO:0000313" key="1">
    <source>
        <dbReference type="EMBL" id="KAK2656034.1"/>
    </source>
</evidence>
<reference evidence="1" key="1">
    <citation type="journal article" date="2023" name="Plant J.">
        <title>Genome sequences and population genomics provide insights into the demographic history, inbreeding, and mutation load of two 'living fossil' tree species of Dipteronia.</title>
        <authorList>
            <person name="Feng Y."/>
            <person name="Comes H.P."/>
            <person name="Chen J."/>
            <person name="Zhu S."/>
            <person name="Lu R."/>
            <person name="Zhang X."/>
            <person name="Li P."/>
            <person name="Qiu J."/>
            <person name="Olsen K.M."/>
            <person name="Qiu Y."/>
        </authorList>
    </citation>
    <scope>NUCLEOTIDE SEQUENCE</scope>
    <source>
        <strain evidence="1">KIB01</strain>
    </source>
</reference>
<proteinExistence type="predicted"/>